<dbReference type="AlphaFoldDB" id="A0A835ISH8"/>
<evidence type="ECO:0000313" key="2">
    <source>
        <dbReference type="Proteomes" id="UP000631114"/>
    </source>
</evidence>
<evidence type="ECO:0000313" key="1">
    <source>
        <dbReference type="EMBL" id="KAF9624290.1"/>
    </source>
</evidence>
<sequence>MDLLEVTQVLQELVVSFEIEKVCRFIVGLAVPILHASTIMAESEALHFGLKILTYLQLNDIHVIVETDSKFIHHCIKQPFGDIPWEVACVIQECSHLISTPGKD</sequence>
<dbReference type="EMBL" id="JADFTS010000001">
    <property type="protein sequence ID" value="KAF9624290.1"/>
    <property type="molecule type" value="Genomic_DNA"/>
</dbReference>
<keyword evidence="2" id="KW-1185">Reference proteome</keyword>
<dbReference type="Proteomes" id="UP000631114">
    <property type="component" value="Unassembled WGS sequence"/>
</dbReference>
<comment type="caution">
    <text evidence="1">The sequence shown here is derived from an EMBL/GenBank/DDBJ whole genome shotgun (WGS) entry which is preliminary data.</text>
</comment>
<protein>
    <submittedName>
        <fullName evidence="1">Uncharacterized protein</fullName>
    </submittedName>
</protein>
<proteinExistence type="predicted"/>
<gene>
    <name evidence="1" type="ORF">IFM89_009198</name>
</gene>
<accession>A0A835ISH8</accession>
<organism evidence="1 2">
    <name type="scientific">Coptis chinensis</name>
    <dbReference type="NCBI Taxonomy" id="261450"/>
    <lineage>
        <taxon>Eukaryota</taxon>
        <taxon>Viridiplantae</taxon>
        <taxon>Streptophyta</taxon>
        <taxon>Embryophyta</taxon>
        <taxon>Tracheophyta</taxon>
        <taxon>Spermatophyta</taxon>
        <taxon>Magnoliopsida</taxon>
        <taxon>Ranunculales</taxon>
        <taxon>Ranunculaceae</taxon>
        <taxon>Coptidoideae</taxon>
        <taxon>Coptis</taxon>
    </lineage>
</organism>
<name>A0A835ISH8_9MAGN</name>
<reference evidence="1 2" key="1">
    <citation type="submission" date="2020-10" db="EMBL/GenBank/DDBJ databases">
        <title>The Coptis chinensis genome and diversification of protoberbering-type alkaloids.</title>
        <authorList>
            <person name="Wang B."/>
            <person name="Shu S."/>
            <person name="Song C."/>
            <person name="Liu Y."/>
        </authorList>
    </citation>
    <scope>NUCLEOTIDE SEQUENCE [LARGE SCALE GENOMIC DNA]</scope>
    <source>
        <strain evidence="1">HL-2020</strain>
        <tissue evidence="1">Leaf</tissue>
    </source>
</reference>
<dbReference type="OrthoDB" id="1752183at2759"/>